<dbReference type="Pfam" id="PF00535">
    <property type="entry name" value="Glycos_transf_2"/>
    <property type="match status" value="1"/>
</dbReference>
<proteinExistence type="predicted"/>
<accession>A0AAC9LLM3</accession>
<evidence type="ECO:0000313" key="2">
    <source>
        <dbReference type="EMBL" id="APY00735.1"/>
    </source>
</evidence>
<dbReference type="EMBL" id="CP019352">
    <property type="protein sequence ID" value="APY00735.1"/>
    <property type="molecule type" value="Genomic_DNA"/>
</dbReference>
<dbReference type="KEGG" id="lvn:BWR22_10560"/>
<evidence type="ECO:0000259" key="1">
    <source>
        <dbReference type="Pfam" id="PF00535"/>
    </source>
</evidence>
<dbReference type="PANTHER" id="PTHR22916">
    <property type="entry name" value="GLYCOSYLTRANSFERASE"/>
    <property type="match status" value="1"/>
</dbReference>
<dbReference type="PANTHER" id="PTHR22916:SF3">
    <property type="entry name" value="UDP-GLCNAC:BETAGAL BETA-1,3-N-ACETYLGLUCOSAMINYLTRANSFERASE-LIKE PROTEIN 1"/>
    <property type="match status" value="1"/>
</dbReference>
<dbReference type="Gene3D" id="3.90.550.10">
    <property type="entry name" value="Spore Coat Polysaccharide Biosynthesis Protein SpsA, Chain A"/>
    <property type="match status" value="1"/>
</dbReference>
<reference evidence="2 3" key="1">
    <citation type="submission" date="2017-01" db="EMBL/GenBank/DDBJ databases">
        <title>Complete genome of Lacinutrix venerupis DOK2-8 isolated from seawater in Dokdo.</title>
        <authorList>
            <person name="Chi W.-J."/>
            <person name="Kim J.H."/>
        </authorList>
    </citation>
    <scope>NUCLEOTIDE SEQUENCE [LARGE SCALE GENOMIC DNA]</scope>
    <source>
        <strain evidence="2 3">DOK2-8</strain>
    </source>
</reference>
<organism evidence="2 3">
    <name type="scientific">Lacinutrix venerupis</name>
    <dbReference type="NCBI Taxonomy" id="1486034"/>
    <lineage>
        <taxon>Bacteria</taxon>
        <taxon>Pseudomonadati</taxon>
        <taxon>Bacteroidota</taxon>
        <taxon>Flavobacteriia</taxon>
        <taxon>Flavobacteriales</taxon>
        <taxon>Flavobacteriaceae</taxon>
        <taxon>Lacinutrix</taxon>
    </lineage>
</organism>
<gene>
    <name evidence="2" type="ORF">BWR22_10560</name>
</gene>
<dbReference type="SUPFAM" id="SSF53448">
    <property type="entry name" value="Nucleotide-diphospho-sugar transferases"/>
    <property type="match status" value="1"/>
</dbReference>
<dbReference type="GO" id="GO:0016758">
    <property type="term" value="F:hexosyltransferase activity"/>
    <property type="evidence" value="ECO:0007669"/>
    <property type="project" value="UniProtKB-ARBA"/>
</dbReference>
<name>A0AAC9LLM3_9FLAO</name>
<evidence type="ECO:0000313" key="3">
    <source>
        <dbReference type="Proteomes" id="UP000187506"/>
    </source>
</evidence>
<feature type="domain" description="Glycosyltransferase 2-like" evidence="1">
    <location>
        <begin position="7"/>
        <end position="137"/>
    </location>
</feature>
<protein>
    <recommendedName>
        <fullName evidence="1">Glycosyltransferase 2-like domain-containing protein</fullName>
    </recommendedName>
</protein>
<dbReference type="AlphaFoldDB" id="A0AAC9LLM3"/>
<dbReference type="RefSeq" id="WP_076733641.1">
    <property type="nucleotide sequence ID" value="NZ_CP019352.1"/>
</dbReference>
<dbReference type="InterPro" id="IPR029044">
    <property type="entry name" value="Nucleotide-diphossugar_trans"/>
</dbReference>
<dbReference type="Proteomes" id="UP000187506">
    <property type="component" value="Chromosome"/>
</dbReference>
<dbReference type="CDD" id="cd00761">
    <property type="entry name" value="Glyco_tranf_GTA_type"/>
    <property type="match status" value="1"/>
</dbReference>
<dbReference type="InterPro" id="IPR001173">
    <property type="entry name" value="Glyco_trans_2-like"/>
</dbReference>
<keyword evidence="3" id="KW-1185">Reference proteome</keyword>
<sequence length="329" mass="38991">MTNSLVSIIIPTYNRALLISETLDSIIAQTYTNWECIVVDDGSTDDSFKIIDSYCKKDKRFQLHERPLNKPKGANACRNYGLRLSKGKYLIFFDSDDLMIKTCVSNRVKAIEGSKYDMVIFSMGRFENINSLKIDKDRIVINKNIEDTILEFLKGSLPWQVSRPIIKSDFIKSSAVRFNEKMYRLQDVEFSIQVLQKLRPVYISIDKTDSYYRFNEVIRGQYFTKHFSNQLFISLKEYYLSIFKLFDSNFLLKNRRIFIQQFYGFVKGHSRNYTSFKNINFLIKKFGKELKLTQKQKIVFIGIFFINKHFYGKRGTYRITKYFDKIIKK</sequence>